<protein>
    <submittedName>
        <fullName evidence="1">Uncharacterized protein</fullName>
    </submittedName>
</protein>
<keyword evidence="2" id="KW-1185">Reference proteome</keyword>
<name>A0ABS1TRI2_9BACI</name>
<dbReference type="EMBL" id="JAESWB010000168">
    <property type="protein sequence ID" value="MBL4952871.1"/>
    <property type="molecule type" value="Genomic_DNA"/>
</dbReference>
<accession>A0ABS1TRI2</accession>
<reference evidence="1 2" key="1">
    <citation type="submission" date="2021-01" db="EMBL/GenBank/DDBJ databases">
        <title>Genome public.</title>
        <authorList>
            <person name="Liu C."/>
            <person name="Sun Q."/>
        </authorList>
    </citation>
    <scope>NUCLEOTIDE SEQUENCE [LARGE SCALE GENOMIC DNA]</scope>
    <source>
        <strain evidence="1 2">YIM B02564</strain>
    </source>
</reference>
<organism evidence="1 2">
    <name type="scientific">Neobacillus paridis</name>
    <dbReference type="NCBI Taxonomy" id="2803862"/>
    <lineage>
        <taxon>Bacteria</taxon>
        <taxon>Bacillati</taxon>
        <taxon>Bacillota</taxon>
        <taxon>Bacilli</taxon>
        <taxon>Bacillales</taxon>
        <taxon>Bacillaceae</taxon>
        <taxon>Neobacillus</taxon>
    </lineage>
</organism>
<dbReference type="RefSeq" id="WP_202654102.1">
    <property type="nucleotide sequence ID" value="NZ_JAESWB010000168.1"/>
</dbReference>
<evidence type="ECO:0000313" key="1">
    <source>
        <dbReference type="EMBL" id="MBL4952871.1"/>
    </source>
</evidence>
<evidence type="ECO:0000313" key="2">
    <source>
        <dbReference type="Proteomes" id="UP000623967"/>
    </source>
</evidence>
<gene>
    <name evidence="1" type="ORF">JK635_11675</name>
</gene>
<comment type="caution">
    <text evidence="1">The sequence shown here is derived from an EMBL/GenBank/DDBJ whole genome shotgun (WGS) entry which is preliminary data.</text>
</comment>
<sequence>MKGIYYINDRILFSGLTKDETISLQQESIVKYITNQNINIVKLNPSQLTDYYTNPHALLYDLKKEDQQLDCFISYSQQVMEDYIYSYPAKWLILKSFFKKMIVIENQNDWNMQRVI</sequence>
<proteinExistence type="predicted"/>
<dbReference type="Proteomes" id="UP000623967">
    <property type="component" value="Unassembled WGS sequence"/>
</dbReference>